<organism evidence="2 3">
    <name type="scientific">Limnothrix redekei LRLZ20PSL1</name>
    <dbReference type="NCBI Taxonomy" id="3112953"/>
    <lineage>
        <taxon>Bacteria</taxon>
        <taxon>Bacillati</taxon>
        <taxon>Cyanobacteriota</taxon>
        <taxon>Cyanophyceae</taxon>
        <taxon>Pseudanabaenales</taxon>
        <taxon>Pseudanabaenaceae</taxon>
        <taxon>Limnothrix</taxon>
    </lineage>
</organism>
<proteinExistence type="predicted"/>
<dbReference type="EMBL" id="JAZAQF010000001">
    <property type="protein sequence ID" value="MFG3816155.1"/>
    <property type="molecule type" value="Genomic_DNA"/>
</dbReference>
<dbReference type="Pfam" id="PF13274">
    <property type="entry name" value="SocA_Panacea"/>
    <property type="match status" value="1"/>
</dbReference>
<dbReference type="Proteomes" id="UP001604335">
    <property type="component" value="Unassembled WGS sequence"/>
</dbReference>
<feature type="domain" description="Antitoxin SocA-like Panacea" evidence="1">
    <location>
        <begin position="29"/>
        <end position="140"/>
    </location>
</feature>
<gene>
    <name evidence="2" type="ORF">VPK24_00780</name>
</gene>
<comment type="caution">
    <text evidence="2">The sequence shown here is derived from an EMBL/GenBank/DDBJ whole genome shotgun (WGS) entry which is preliminary data.</text>
</comment>
<evidence type="ECO:0000259" key="1">
    <source>
        <dbReference type="Pfam" id="PF13274"/>
    </source>
</evidence>
<reference evidence="3" key="1">
    <citation type="journal article" date="2024" name="Algal Res.">
        <title>Biochemical, toxicological and genomic investigation of a high-biomass producing Limnothrix strain isolated from Italian shallow drinking water reservoir.</title>
        <authorList>
            <person name="Simonazzi M."/>
            <person name="Shishido T.K."/>
            <person name="Delbaje E."/>
            <person name="Wahlsten M."/>
            <person name="Fewer D.P."/>
            <person name="Sivonen K."/>
            <person name="Pezzolesi L."/>
            <person name="Pistocchi R."/>
        </authorList>
    </citation>
    <scope>NUCLEOTIDE SEQUENCE [LARGE SCALE GENOMIC DNA]</scope>
    <source>
        <strain evidence="3">LRLZ20PSL1</strain>
    </source>
</reference>
<accession>A0ABW7C7N8</accession>
<keyword evidence="3" id="KW-1185">Reference proteome</keyword>
<sequence length="165" mass="18773">MSVDSAKLNALILYIGSNPYVQQLGVTKLWKIIYFIEVTALREIGQTITNSEFIKYEHGPVPSRGDKALKQLQREHKIHLTQSRLGQYRINQINVEETVDLADHATLSSQELEIIDRVCRTYGGKSASFLSELSHQEPAWFYAKKLEKLSPELMLYGFGEDSEGL</sequence>
<dbReference type="RefSeq" id="WP_393009839.1">
    <property type="nucleotide sequence ID" value="NZ_JAZAQF010000001.1"/>
</dbReference>
<evidence type="ECO:0000313" key="3">
    <source>
        <dbReference type="Proteomes" id="UP001604335"/>
    </source>
</evidence>
<protein>
    <submittedName>
        <fullName evidence="2">Panacea domain-containing protein</fullName>
    </submittedName>
</protein>
<evidence type="ECO:0000313" key="2">
    <source>
        <dbReference type="EMBL" id="MFG3816155.1"/>
    </source>
</evidence>
<name>A0ABW7C7N8_9CYAN</name>
<dbReference type="InterPro" id="IPR025272">
    <property type="entry name" value="SocA_Panacea"/>
</dbReference>